<keyword evidence="1" id="KW-0812">Transmembrane</keyword>
<evidence type="ECO:0000313" key="3">
    <source>
        <dbReference type="Proteomes" id="UP000717364"/>
    </source>
</evidence>
<protein>
    <recommendedName>
        <fullName evidence="4">RDD family protein</fullName>
    </recommendedName>
</protein>
<dbReference type="Proteomes" id="UP000717364">
    <property type="component" value="Unassembled WGS sequence"/>
</dbReference>
<keyword evidence="1" id="KW-1133">Transmembrane helix</keyword>
<feature type="transmembrane region" description="Helical" evidence="1">
    <location>
        <begin position="30"/>
        <end position="51"/>
    </location>
</feature>
<reference evidence="2" key="2">
    <citation type="journal article" date="2021" name="Mar. Drugs">
        <title>Genome Reduction and Secondary Metabolism of the Marine Sponge-Associated Cyanobacterium Leptothoe.</title>
        <authorList>
            <person name="Konstantinou D."/>
            <person name="Popin R.V."/>
            <person name="Fewer D.P."/>
            <person name="Sivonen K."/>
            <person name="Gkelis S."/>
        </authorList>
    </citation>
    <scope>NUCLEOTIDE SEQUENCE</scope>
    <source>
        <strain evidence="2">TAU-MAC 1115</strain>
    </source>
</reference>
<evidence type="ECO:0008006" key="4">
    <source>
        <dbReference type="Google" id="ProtNLM"/>
    </source>
</evidence>
<dbReference type="AlphaFoldDB" id="A0A947DCS0"/>
<reference evidence="2" key="1">
    <citation type="submission" date="2020-11" db="EMBL/GenBank/DDBJ databases">
        <authorList>
            <person name="Konstantinou D."/>
            <person name="Gkelis S."/>
            <person name="Popin R."/>
            <person name="Fewer D."/>
            <person name="Sivonen K."/>
        </authorList>
    </citation>
    <scope>NUCLEOTIDE SEQUENCE</scope>
    <source>
        <strain evidence="2">TAU-MAC 1115</strain>
    </source>
</reference>
<evidence type="ECO:0000256" key="1">
    <source>
        <dbReference type="SAM" id="Phobius"/>
    </source>
</evidence>
<evidence type="ECO:0000313" key="2">
    <source>
        <dbReference type="EMBL" id="MBT9314716.1"/>
    </source>
</evidence>
<accession>A0A947DCS0</accession>
<gene>
    <name evidence="2" type="ORF">IXB50_04690</name>
</gene>
<dbReference type="EMBL" id="JADOES010000006">
    <property type="protein sequence ID" value="MBT9314716.1"/>
    <property type="molecule type" value="Genomic_DNA"/>
</dbReference>
<organism evidence="2 3">
    <name type="scientific">Leptothoe spongobia TAU-MAC 1115</name>
    <dbReference type="NCBI Taxonomy" id="1967444"/>
    <lineage>
        <taxon>Bacteria</taxon>
        <taxon>Bacillati</taxon>
        <taxon>Cyanobacteriota</taxon>
        <taxon>Cyanophyceae</taxon>
        <taxon>Nodosilineales</taxon>
        <taxon>Cymatolegaceae</taxon>
        <taxon>Leptothoe</taxon>
        <taxon>Leptothoe spongobia</taxon>
    </lineage>
</organism>
<keyword evidence="1" id="KW-0472">Membrane</keyword>
<name>A0A947DCS0_9CYAN</name>
<sequence length="55" mass="6095">MSMTTHNHDTSLGMGVYFAPDDYVGIMRRFVILIIDFAVLIGVYILFAALLGSID</sequence>
<proteinExistence type="predicted"/>
<comment type="caution">
    <text evidence="2">The sequence shown here is derived from an EMBL/GenBank/DDBJ whole genome shotgun (WGS) entry which is preliminary data.</text>
</comment>
<dbReference type="RefSeq" id="WP_215607790.1">
    <property type="nucleotide sequence ID" value="NZ_JADOES010000006.1"/>
</dbReference>
<keyword evidence="3" id="KW-1185">Reference proteome</keyword>